<sequence>MTYTCQRPDETLTKNQHETMLNSGSKILTHAVDQSKQLDTVFCGCLSFFDQLEQLYRRYDELEIEFRKID</sequence>
<protein>
    <submittedName>
        <fullName evidence="1">Uncharacterized protein</fullName>
    </submittedName>
</protein>
<dbReference type="Proteomes" id="UP000054843">
    <property type="component" value="Unassembled WGS sequence"/>
</dbReference>
<evidence type="ECO:0000313" key="1">
    <source>
        <dbReference type="EMBL" id="KRZ67352.1"/>
    </source>
</evidence>
<dbReference type="AlphaFoldDB" id="A0A0V1M6H7"/>
<comment type="caution">
    <text evidence="1">The sequence shown here is derived from an EMBL/GenBank/DDBJ whole genome shotgun (WGS) entry which is preliminary data.</text>
</comment>
<gene>
    <name evidence="1" type="ORF">T10_5442</name>
</gene>
<name>A0A0V1M6H7_9BILA</name>
<evidence type="ECO:0000313" key="2">
    <source>
        <dbReference type="Proteomes" id="UP000054843"/>
    </source>
</evidence>
<keyword evidence="2" id="KW-1185">Reference proteome</keyword>
<organism evidence="1 2">
    <name type="scientific">Trichinella papuae</name>
    <dbReference type="NCBI Taxonomy" id="268474"/>
    <lineage>
        <taxon>Eukaryota</taxon>
        <taxon>Metazoa</taxon>
        <taxon>Ecdysozoa</taxon>
        <taxon>Nematoda</taxon>
        <taxon>Enoplea</taxon>
        <taxon>Dorylaimia</taxon>
        <taxon>Trichinellida</taxon>
        <taxon>Trichinellidae</taxon>
        <taxon>Trichinella</taxon>
    </lineage>
</organism>
<proteinExistence type="predicted"/>
<reference evidence="1 2" key="1">
    <citation type="submission" date="2015-01" db="EMBL/GenBank/DDBJ databases">
        <title>Evolution of Trichinella species and genotypes.</title>
        <authorList>
            <person name="Korhonen P.K."/>
            <person name="Edoardo P."/>
            <person name="Giuseppe L.R."/>
            <person name="Gasser R.B."/>
        </authorList>
    </citation>
    <scope>NUCLEOTIDE SEQUENCE [LARGE SCALE GENOMIC DNA]</scope>
    <source>
        <strain evidence="1">ISS1980</strain>
    </source>
</reference>
<dbReference type="EMBL" id="JYDO01000200">
    <property type="protein sequence ID" value="KRZ67352.1"/>
    <property type="molecule type" value="Genomic_DNA"/>
</dbReference>
<dbReference type="STRING" id="268474.A0A0V1M6H7"/>
<accession>A0A0V1M6H7</accession>